<evidence type="ECO:0000313" key="2">
    <source>
        <dbReference type="EMBL" id="MCK8786940.1"/>
    </source>
</evidence>
<name>A0A9X1YC08_9PROT</name>
<feature type="chain" id="PRO_5040883551" evidence="1">
    <location>
        <begin position="25"/>
        <end position="109"/>
    </location>
</feature>
<dbReference type="Proteomes" id="UP001139516">
    <property type="component" value="Unassembled WGS sequence"/>
</dbReference>
<comment type="caution">
    <text evidence="2">The sequence shown here is derived from an EMBL/GenBank/DDBJ whole genome shotgun (WGS) entry which is preliminary data.</text>
</comment>
<dbReference type="EMBL" id="JALPRX010000102">
    <property type="protein sequence ID" value="MCK8786940.1"/>
    <property type="molecule type" value="Genomic_DNA"/>
</dbReference>
<dbReference type="RefSeq" id="WP_248668994.1">
    <property type="nucleotide sequence ID" value="NZ_JALPRX010000102.1"/>
</dbReference>
<feature type="signal peptide" evidence="1">
    <location>
        <begin position="1"/>
        <end position="24"/>
    </location>
</feature>
<proteinExistence type="predicted"/>
<gene>
    <name evidence="2" type="ORF">M0638_21435</name>
</gene>
<accession>A0A9X1YC08</accession>
<keyword evidence="1" id="KW-0732">Signal</keyword>
<dbReference type="AlphaFoldDB" id="A0A9X1YC08"/>
<evidence type="ECO:0000256" key="1">
    <source>
        <dbReference type="SAM" id="SignalP"/>
    </source>
</evidence>
<organism evidence="2 3">
    <name type="scientific">Roseomonas acroporae</name>
    <dbReference type="NCBI Taxonomy" id="2937791"/>
    <lineage>
        <taxon>Bacteria</taxon>
        <taxon>Pseudomonadati</taxon>
        <taxon>Pseudomonadota</taxon>
        <taxon>Alphaproteobacteria</taxon>
        <taxon>Acetobacterales</taxon>
        <taxon>Roseomonadaceae</taxon>
        <taxon>Roseomonas</taxon>
    </lineage>
</organism>
<evidence type="ECO:0000313" key="3">
    <source>
        <dbReference type="Proteomes" id="UP001139516"/>
    </source>
</evidence>
<reference evidence="2" key="1">
    <citation type="submission" date="2022-04" db="EMBL/GenBank/DDBJ databases">
        <title>Roseomonas acroporae sp. nov., isolated from coral Acropora digitifera.</title>
        <authorList>
            <person name="Sun H."/>
        </authorList>
    </citation>
    <scope>NUCLEOTIDE SEQUENCE</scope>
    <source>
        <strain evidence="2">NAR14</strain>
    </source>
</reference>
<keyword evidence="3" id="KW-1185">Reference proteome</keyword>
<sequence length="109" mass="11293">MPRPLRLALPLCLLLSLLSQPGVAQLRTAVIPAGEAVAIAPRGAPQPVLTTRATLRSTRVLRPWRRQREEAGLRGYGYAVVPLAVAAVLAATLPGGGGGAAPSATVRTR</sequence>
<protein>
    <submittedName>
        <fullName evidence="2">Uncharacterized protein</fullName>
    </submittedName>
</protein>